<gene>
    <name evidence="2" type="ORF">F8M41_024846</name>
</gene>
<evidence type="ECO:0000313" key="3">
    <source>
        <dbReference type="Proteomes" id="UP000439903"/>
    </source>
</evidence>
<evidence type="ECO:0000256" key="1">
    <source>
        <dbReference type="SAM" id="MobiDB-lite"/>
    </source>
</evidence>
<name>A0A8H3XNP6_GIGMA</name>
<keyword evidence="3" id="KW-1185">Reference proteome</keyword>
<organism evidence="2 3">
    <name type="scientific">Gigaspora margarita</name>
    <dbReference type="NCBI Taxonomy" id="4874"/>
    <lineage>
        <taxon>Eukaryota</taxon>
        <taxon>Fungi</taxon>
        <taxon>Fungi incertae sedis</taxon>
        <taxon>Mucoromycota</taxon>
        <taxon>Glomeromycotina</taxon>
        <taxon>Glomeromycetes</taxon>
        <taxon>Diversisporales</taxon>
        <taxon>Gigasporaceae</taxon>
        <taxon>Gigaspora</taxon>
    </lineage>
</organism>
<proteinExistence type="predicted"/>
<sequence>MAVFTRWVGSGAKPRMCSPNASEAFAFNLASLYFILSIDANILLIICCDPVFYPVGVPAATREGASNSNSQNRKYYIKTSD</sequence>
<feature type="compositionally biased region" description="Polar residues" evidence="1">
    <location>
        <begin position="64"/>
        <end position="73"/>
    </location>
</feature>
<dbReference type="AlphaFoldDB" id="A0A8H3XNP6"/>
<evidence type="ECO:0000313" key="2">
    <source>
        <dbReference type="EMBL" id="KAF0473756.1"/>
    </source>
</evidence>
<accession>A0A8H3XNP6</accession>
<reference evidence="2 3" key="1">
    <citation type="journal article" date="2019" name="Environ. Microbiol.">
        <title>At the nexus of three kingdoms: the genome of the mycorrhizal fungus Gigaspora margarita provides insights into plant, endobacterial and fungal interactions.</title>
        <authorList>
            <person name="Venice F."/>
            <person name="Ghignone S."/>
            <person name="Salvioli di Fossalunga A."/>
            <person name="Amselem J."/>
            <person name="Novero M."/>
            <person name="Xianan X."/>
            <person name="Sedzielewska Toro K."/>
            <person name="Morin E."/>
            <person name="Lipzen A."/>
            <person name="Grigoriev I.V."/>
            <person name="Henrissat B."/>
            <person name="Martin F.M."/>
            <person name="Bonfante P."/>
        </authorList>
    </citation>
    <scope>NUCLEOTIDE SEQUENCE [LARGE SCALE GENOMIC DNA]</scope>
    <source>
        <strain evidence="2 3">BEG34</strain>
    </source>
</reference>
<dbReference type="EMBL" id="WTPW01000863">
    <property type="protein sequence ID" value="KAF0473756.1"/>
    <property type="molecule type" value="Genomic_DNA"/>
</dbReference>
<protein>
    <submittedName>
        <fullName evidence="2">Uncharacterized protein</fullName>
    </submittedName>
</protein>
<dbReference type="Proteomes" id="UP000439903">
    <property type="component" value="Unassembled WGS sequence"/>
</dbReference>
<comment type="caution">
    <text evidence="2">The sequence shown here is derived from an EMBL/GenBank/DDBJ whole genome shotgun (WGS) entry which is preliminary data.</text>
</comment>
<feature type="region of interest" description="Disordered" evidence="1">
    <location>
        <begin position="62"/>
        <end position="81"/>
    </location>
</feature>